<feature type="region of interest" description="Disordered" evidence="1">
    <location>
        <begin position="430"/>
        <end position="514"/>
    </location>
</feature>
<protein>
    <submittedName>
        <fullName evidence="3">Uncharacterized protein</fullName>
    </submittedName>
</protein>
<keyword evidence="2" id="KW-1133">Transmembrane helix</keyword>
<feature type="compositionally biased region" description="Basic and acidic residues" evidence="1">
    <location>
        <begin position="609"/>
        <end position="624"/>
    </location>
</feature>
<gene>
    <name evidence="3" type="ORF">CTA1_2033</name>
</gene>
<reference evidence="3 4" key="1">
    <citation type="journal article" date="2019" name="PLoS ONE">
        <title>Comparative genome analysis indicates high evolutionary potential of pathogenicity genes in Colletotrichum tanaceti.</title>
        <authorList>
            <person name="Lelwala R.V."/>
            <person name="Korhonen P.K."/>
            <person name="Young N.D."/>
            <person name="Scott J.B."/>
            <person name="Ades P.A."/>
            <person name="Gasser R.B."/>
            <person name="Taylor P.W.J."/>
        </authorList>
    </citation>
    <scope>NUCLEOTIDE SEQUENCE [LARGE SCALE GENOMIC DNA]</scope>
    <source>
        <strain evidence="3">BRIP57314</strain>
    </source>
</reference>
<feature type="region of interest" description="Disordered" evidence="1">
    <location>
        <begin position="609"/>
        <end position="660"/>
    </location>
</feature>
<feature type="compositionally biased region" description="Basic and acidic residues" evidence="1">
    <location>
        <begin position="320"/>
        <end position="341"/>
    </location>
</feature>
<keyword evidence="4" id="KW-1185">Reference proteome</keyword>
<evidence type="ECO:0000256" key="2">
    <source>
        <dbReference type="SAM" id="Phobius"/>
    </source>
</evidence>
<feature type="compositionally biased region" description="Polar residues" evidence="1">
    <location>
        <begin position="381"/>
        <end position="393"/>
    </location>
</feature>
<proteinExistence type="predicted"/>
<dbReference type="EMBL" id="PJEX01000325">
    <property type="protein sequence ID" value="TKW51236.1"/>
    <property type="molecule type" value="Genomic_DNA"/>
</dbReference>
<organism evidence="3 4">
    <name type="scientific">Colletotrichum tanaceti</name>
    <dbReference type="NCBI Taxonomy" id="1306861"/>
    <lineage>
        <taxon>Eukaryota</taxon>
        <taxon>Fungi</taxon>
        <taxon>Dikarya</taxon>
        <taxon>Ascomycota</taxon>
        <taxon>Pezizomycotina</taxon>
        <taxon>Sordariomycetes</taxon>
        <taxon>Hypocreomycetidae</taxon>
        <taxon>Glomerellales</taxon>
        <taxon>Glomerellaceae</taxon>
        <taxon>Colletotrichum</taxon>
        <taxon>Colletotrichum destructivum species complex</taxon>
    </lineage>
</organism>
<evidence type="ECO:0000256" key="1">
    <source>
        <dbReference type="SAM" id="MobiDB-lite"/>
    </source>
</evidence>
<dbReference type="AlphaFoldDB" id="A0A4V6DGE7"/>
<feature type="compositionally biased region" description="Polar residues" evidence="1">
    <location>
        <begin position="233"/>
        <end position="244"/>
    </location>
</feature>
<dbReference type="Proteomes" id="UP000310108">
    <property type="component" value="Unassembled WGS sequence"/>
</dbReference>
<keyword evidence="2" id="KW-0812">Transmembrane</keyword>
<accession>A0A4V6DGE7</accession>
<dbReference type="STRING" id="1306861.A0A4V6DGE7"/>
<feature type="compositionally biased region" description="Low complexity" evidence="1">
    <location>
        <begin position="118"/>
        <end position="136"/>
    </location>
</feature>
<feature type="region of interest" description="Disordered" evidence="1">
    <location>
        <begin position="118"/>
        <end position="393"/>
    </location>
</feature>
<keyword evidence="2" id="KW-0472">Membrane</keyword>
<sequence>MPPPTPDRAIHDCTFVTLPLATVFVLLIFTVIALVYSIGVKAPIPESLSIAFAGVVCALLGLWMVGHLVRYCRGHTRCVAEAVTPPPLPLTGIATTITAPLVPQVGGHSIVLPISYQQQNQPTQTQPGQGSQQNQYATQDQHQQRQEHHPQQQQQHHQRGYHHQQQQQQHHHHHHHPQQQQPPQEPPTLSHIRPQPPPQSRFQHEEQPQREQQQPQHHHHQHQQPPQEPPTLSRVQPQPQQYSSHQRREQRPPAPLKSRPLADLGDAAPRRVPAALVPGQRRGQPPPELKPRTGHGGPSIQRQSSIQRTPVESYTGQRSHSFDRSRPLHREGRQVSRETHQTRAAGDGPSGGTAEPAEGVWGSPENQSRQGGIGQEPRSASIRSTSLDSGIRQSMHVRTSQLSATTPSGSAWTNIDQSAGLTIPPLKIRKAANQNPPPATEGPYSPAWATSGRYLPRGQQTGHSMPNLYGPRPQPQRDRGATNGTPGVRVVPESPPTNNAHAAAAQPGETEVRHETLAVPDPVPRPSSGALRFEDIDHPGVQQAGQRGGFLQAMTGLLPKFPSREKLSTNPIVNLVIVPRHILANSQLIDLESGNARVFGVLLKETNCEEPPKPLDESQYKRDSGIVVVDSSEARRSSTSSRWSSSDSGVEVSLRSSWSE</sequence>
<name>A0A4V6DGE7_9PEZI</name>
<comment type="caution">
    <text evidence="3">The sequence shown here is derived from an EMBL/GenBank/DDBJ whole genome shotgun (WGS) entry which is preliminary data.</text>
</comment>
<feature type="transmembrane region" description="Helical" evidence="2">
    <location>
        <begin position="48"/>
        <end position="69"/>
    </location>
</feature>
<feature type="compositionally biased region" description="Polar residues" evidence="1">
    <location>
        <begin position="300"/>
        <end position="319"/>
    </location>
</feature>
<evidence type="ECO:0000313" key="3">
    <source>
        <dbReference type="EMBL" id="TKW51236.1"/>
    </source>
</evidence>
<evidence type="ECO:0000313" key="4">
    <source>
        <dbReference type="Proteomes" id="UP000310108"/>
    </source>
</evidence>
<feature type="compositionally biased region" description="Low complexity" evidence="1">
    <location>
        <begin position="637"/>
        <end position="660"/>
    </location>
</feature>
<feature type="transmembrane region" description="Helical" evidence="2">
    <location>
        <begin position="15"/>
        <end position="36"/>
    </location>
</feature>